<dbReference type="PANTHER" id="PTHR30244:SF34">
    <property type="entry name" value="DTDP-4-AMINO-4,6-DIDEOXYGALACTOSE TRANSAMINASE"/>
    <property type="match status" value="1"/>
</dbReference>
<evidence type="ECO:0000313" key="2">
    <source>
        <dbReference type="EMBL" id="MCU6794229.1"/>
    </source>
</evidence>
<dbReference type="CDD" id="cd00616">
    <property type="entry name" value="AHBA_syn"/>
    <property type="match status" value="1"/>
</dbReference>
<comment type="caution">
    <text evidence="2">The sequence shown here is derived from an EMBL/GenBank/DDBJ whole genome shotgun (WGS) entry which is preliminary data.</text>
</comment>
<dbReference type="GO" id="GO:0008483">
    <property type="term" value="F:transaminase activity"/>
    <property type="evidence" value="ECO:0007669"/>
    <property type="project" value="UniProtKB-KW"/>
</dbReference>
<reference evidence="2 3" key="1">
    <citation type="submission" date="2022-09" db="EMBL/GenBank/DDBJ databases">
        <authorList>
            <person name="Han X.L."/>
            <person name="Wang Q."/>
            <person name="Lu T."/>
        </authorList>
    </citation>
    <scope>NUCLEOTIDE SEQUENCE [LARGE SCALE GENOMIC DNA]</scope>
    <source>
        <strain evidence="2 3">WQ 127069</strain>
    </source>
</reference>
<dbReference type="PANTHER" id="PTHR30244">
    <property type="entry name" value="TRANSAMINASE"/>
    <property type="match status" value="1"/>
</dbReference>
<organism evidence="2 3">
    <name type="scientific">Paenibacillus baimaensis</name>
    <dbReference type="NCBI Taxonomy" id="2982185"/>
    <lineage>
        <taxon>Bacteria</taxon>
        <taxon>Bacillati</taxon>
        <taxon>Bacillota</taxon>
        <taxon>Bacilli</taxon>
        <taxon>Bacillales</taxon>
        <taxon>Paenibacillaceae</taxon>
        <taxon>Paenibacillus</taxon>
    </lineage>
</organism>
<dbReference type="RefSeq" id="WP_262685409.1">
    <property type="nucleotide sequence ID" value="NZ_JAOQIO010000077.1"/>
</dbReference>
<keyword evidence="2" id="KW-0808">Transferase</keyword>
<dbReference type="InterPro" id="IPR015421">
    <property type="entry name" value="PyrdxlP-dep_Trfase_major"/>
</dbReference>
<gene>
    <name evidence="2" type="ORF">OB236_19160</name>
</gene>
<dbReference type="InterPro" id="IPR000653">
    <property type="entry name" value="DegT/StrS_aminotransferase"/>
</dbReference>
<evidence type="ECO:0000256" key="1">
    <source>
        <dbReference type="RuleBase" id="RU004508"/>
    </source>
</evidence>
<sequence length="389" mass="42919">MNDAQKIYLSPPHMGEQEQLLVMDAFASNWIAPIGPHVDSFERELADYVGARGAVALCSGTSAIHLGLRLLEVGKGDIVFCSSLTFIASANPIVYQGAEPVFIDSEPDSWNMSPSALQQAFIDASCLGRMPKAVIVVHLYGQNADMDAIKPICDHYGVPIVEDAAESLGASYKGAMSGTIGKLGIYSFSGNKIITTSSGGMLVSDDEVLLKKAKFLATQAREPARHYQHNELGYNYRMSNLLAAVGRGQLGVLNDRIESRRAIFERYREGLSAFPGVSFMPEMSYGRSNRWLTVMLLDSRLTETTPNQLIDALSEQNIESRPLWKPLHLQPLYEGVRYYPHSPEESVSERLFHSGICLPSGSNLSVEDMNRVIRCMSGCMKKEVVKNFR</sequence>
<dbReference type="Gene3D" id="3.40.640.10">
    <property type="entry name" value="Type I PLP-dependent aspartate aminotransferase-like (Major domain)"/>
    <property type="match status" value="1"/>
</dbReference>
<dbReference type="Proteomes" id="UP001652445">
    <property type="component" value="Unassembled WGS sequence"/>
</dbReference>
<comment type="similarity">
    <text evidence="1">Belongs to the DegT/DnrJ/EryC1 family.</text>
</comment>
<dbReference type="EMBL" id="JAOQIO010000077">
    <property type="protein sequence ID" value="MCU6794229.1"/>
    <property type="molecule type" value="Genomic_DNA"/>
</dbReference>
<keyword evidence="2" id="KW-0032">Aminotransferase</keyword>
<protein>
    <submittedName>
        <fullName evidence="2">DegT/DnrJ/EryC1/StrS family aminotransferase</fullName>
    </submittedName>
</protein>
<keyword evidence="3" id="KW-1185">Reference proteome</keyword>
<dbReference type="Gene3D" id="3.90.1150.10">
    <property type="entry name" value="Aspartate Aminotransferase, domain 1"/>
    <property type="match status" value="1"/>
</dbReference>
<evidence type="ECO:0000313" key="3">
    <source>
        <dbReference type="Proteomes" id="UP001652445"/>
    </source>
</evidence>
<proteinExistence type="inferred from homology"/>
<dbReference type="InterPro" id="IPR015422">
    <property type="entry name" value="PyrdxlP-dep_Trfase_small"/>
</dbReference>
<accession>A0ABT2UKN8</accession>
<dbReference type="SUPFAM" id="SSF53383">
    <property type="entry name" value="PLP-dependent transferases"/>
    <property type="match status" value="1"/>
</dbReference>
<dbReference type="PIRSF" id="PIRSF000390">
    <property type="entry name" value="PLP_StrS"/>
    <property type="match status" value="1"/>
</dbReference>
<name>A0ABT2UKN8_9BACL</name>
<keyword evidence="1" id="KW-0663">Pyridoxal phosphate</keyword>
<dbReference type="InterPro" id="IPR015424">
    <property type="entry name" value="PyrdxlP-dep_Trfase"/>
</dbReference>
<dbReference type="Pfam" id="PF01041">
    <property type="entry name" value="DegT_DnrJ_EryC1"/>
    <property type="match status" value="1"/>
</dbReference>